<dbReference type="AlphaFoldDB" id="A0A4R6TPS0"/>
<dbReference type="Proteomes" id="UP000295468">
    <property type="component" value="Unassembled WGS sequence"/>
</dbReference>
<dbReference type="InterPro" id="IPR053825">
    <property type="entry name" value="DUF7009"/>
</dbReference>
<dbReference type="RefSeq" id="WP_133644442.1">
    <property type="nucleotide sequence ID" value="NZ_SNYI01000002.1"/>
</dbReference>
<comment type="caution">
    <text evidence="1">The sequence shown here is derived from an EMBL/GenBank/DDBJ whole genome shotgun (WGS) entry which is preliminary data.</text>
</comment>
<dbReference type="Pfam" id="PF22668">
    <property type="entry name" value="DUF7009"/>
    <property type="match status" value="1"/>
</dbReference>
<evidence type="ECO:0000313" key="2">
    <source>
        <dbReference type="Proteomes" id="UP000295468"/>
    </source>
</evidence>
<proteinExistence type="predicted"/>
<gene>
    <name evidence="1" type="ORF">CLV82_2344</name>
</gene>
<keyword evidence="2" id="KW-1185">Reference proteome</keyword>
<evidence type="ECO:0000313" key="1">
    <source>
        <dbReference type="EMBL" id="TDQ31635.1"/>
    </source>
</evidence>
<dbReference type="EMBL" id="SNYI01000002">
    <property type="protein sequence ID" value="TDQ31635.1"/>
    <property type="molecule type" value="Genomic_DNA"/>
</dbReference>
<name>A0A4R6TPS0_9FLAO</name>
<organism evidence="1 2">
    <name type="scientific">Zeaxanthinibacter enoshimensis</name>
    <dbReference type="NCBI Taxonomy" id="392009"/>
    <lineage>
        <taxon>Bacteria</taxon>
        <taxon>Pseudomonadati</taxon>
        <taxon>Bacteroidota</taxon>
        <taxon>Flavobacteriia</taxon>
        <taxon>Flavobacteriales</taxon>
        <taxon>Flavobacteriaceae</taxon>
        <taxon>Zeaxanthinibacter</taxon>
    </lineage>
</organism>
<accession>A0A4R6TPS0</accession>
<reference evidence="1 2" key="1">
    <citation type="submission" date="2019-03" db="EMBL/GenBank/DDBJ databases">
        <title>Genomic Encyclopedia of Archaeal and Bacterial Type Strains, Phase II (KMG-II): from individual species to whole genera.</title>
        <authorList>
            <person name="Goeker M."/>
        </authorList>
    </citation>
    <scope>NUCLEOTIDE SEQUENCE [LARGE SCALE GENOMIC DNA]</scope>
    <source>
        <strain evidence="1 2">DSM 18435</strain>
    </source>
</reference>
<sequence length="124" mass="14004">MKIRIKDNSVRFRLTRSEVEEFGNTGHYASHTEFNGSKFGYALQVQDGISELQAGFTDNTITLYVPINLAEEWANTDKVGLANSYTLNSGKPLLLLLEKDFVCLDERSEDESDNYPNPKATIHE</sequence>
<dbReference type="OrthoDB" id="7060517at2"/>
<protein>
    <submittedName>
        <fullName evidence="1">Uncharacterized protein</fullName>
    </submittedName>
</protein>